<dbReference type="AlphaFoldDB" id="A0AAE1CES3"/>
<reference evidence="1" key="1">
    <citation type="journal article" date="2023" name="G3 (Bethesda)">
        <title>A reference genome for the long-term kleptoplast-retaining sea slug Elysia crispata morphotype clarki.</title>
        <authorList>
            <person name="Eastman K.E."/>
            <person name="Pendleton A.L."/>
            <person name="Shaikh M.A."/>
            <person name="Suttiyut T."/>
            <person name="Ogas R."/>
            <person name="Tomko P."/>
            <person name="Gavelis G."/>
            <person name="Widhalm J.R."/>
            <person name="Wisecaver J.H."/>
        </authorList>
    </citation>
    <scope>NUCLEOTIDE SEQUENCE</scope>
    <source>
        <strain evidence="1">ECLA1</strain>
    </source>
</reference>
<gene>
    <name evidence="1" type="ORF">RRG08_049402</name>
</gene>
<proteinExistence type="predicted"/>
<organism evidence="1 2">
    <name type="scientific">Elysia crispata</name>
    <name type="common">lettuce slug</name>
    <dbReference type="NCBI Taxonomy" id="231223"/>
    <lineage>
        <taxon>Eukaryota</taxon>
        <taxon>Metazoa</taxon>
        <taxon>Spiralia</taxon>
        <taxon>Lophotrochozoa</taxon>
        <taxon>Mollusca</taxon>
        <taxon>Gastropoda</taxon>
        <taxon>Heterobranchia</taxon>
        <taxon>Euthyneura</taxon>
        <taxon>Panpulmonata</taxon>
        <taxon>Sacoglossa</taxon>
        <taxon>Placobranchoidea</taxon>
        <taxon>Plakobranchidae</taxon>
        <taxon>Elysia</taxon>
    </lineage>
</organism>
<protein>
    <submittedName>
        <fullName evidence="1">Uncharacterized protein</fullName>
    </submittedName>
</protein>
<accession>A0AAE1CES3</accession>
<evidence type="ECO:0000313" key="1">
    <source>
        <dbReference type="EMBL" id="KAK3691098.1"/>
    </source>
</evidence>
<dbReference type="Proteomes" id="UP001283361">
    <property type="component" value="Unassembled WGS sequence"/>
</dbReference>
<dbReference type="EMBL" id="JAWDGP010008105">
    <property type="protein sequence ID" value="KAK3691098.1"/>
    <property type="molecule type" value="Genomic_DNA"/>
</dbReference>
<name>A0AAE1CES3_9GAST</name>
<keyword evidence="2" id="KW-1185">Reference proteome</keyword>
<sequence>MSKEAIRTSPMYGATNHHQCAVGNETSSVILYGQDKVSCPPRAPSLLPLISAKHQRELIQTRTPSRPSMISGRVGLKPVTSNQHGPHTLESDRCVAEQWTREGLTLHYSLLRYPRLSSPCERPLWHDAMNKRITANRVRRSTTIPSN</sequence>
<comment type="caution">
    <text evidence="1">The sequence shown here is derived from an EMBL/GenBank/DDBJ whole genome shotgun (WGS) entry which is preliminary data.</text>
</comment>
<evidence type="ECO:0000313" key="2">
    <source>
        <dbReference type="Proteomes" id="UP001283361"/>
    </source>
</evidence>